<reference evidence="1" key="1">
    <citation type="submission" date="2023-01" db="EMBL/GenBank/DDBJ databases">
        <authorList>
            <person name="Piombo E."/>
        </authorList>
    </citation>
    <scope>NUCLEOTIDE SEQUENCE</scope>
</reference>
<proteinExistence type="predicted"/>
<gene>
    <name evidence="1" type="ORF">CCHLO57077_00011820</name>
</gene>
<keyword evidence="2" id="KW-1185">Reference proteome</keyword>
<dbReference type="AlphaFoldDB" id="A0AA35LT66"/>
<evidence type="ECO:0000313" key="1">
    <source>
        <dbReference type="EMBL" id="CAI6064170.1"/>
    </source>
</evidence>
<comment type="caution">
    <text evidence="1">The sequence shown here is derived from an EMBL/GenBank/DDBJ whole genome shotgun (WGS) entry which is preliminary data.</text>
</comment>
<organism evidence="1 2">
    <name type="scientific">Clonostachys chloroleuca</name>
    <dbReference type="NCBI Taxonomy" id="1926264"/>
    <lineage>
        <taxon>Eukaryota</taxon>
        <taxon>Fungi</taxon>
        <taxon>Dikarya</taxon>
        <taxon>Ascomycota</taxon>
        <taxon>Pezizomycotina</taxon>
        <taxon>Sordariomycetes</taxon>
        <taxon>Hypocreomycetidae</taxon>
        <taxon>Hypocreales</taxon>
        <taxon>Bionectriaceae</taxon>
        <taxon>Clonostachys</taxon>
    </lineage>
</organism>
<dbReference type="Proteomes" id="UP001160390">
    <property type="component" value="Unassembled WGS sequence"/>
</dbReference>
<evidence type="ECO:0000313" key="2">
    <source>
        <dbReference type="Proteomes" id="UP001160390"/>
    </source>
</evidence>
<dbReference type="EMBL" id="CABFNP030000619">
    <property type="protein sequence ID" value="CAI6064170.1"/>
    <property type="molecule type" value="Genomic_DNA"/>
</dbReference>
<name>A0AA35LT66_9HYPO</name>
<protein>
    <submittedName>
        <fullName evidence="1">Uncharacterized protein</fullName>
    </submittedName>
</protein>
<sequence>MSQSLMLRGMKVGVRALGGVGSFYRDILMLSSAPGDRLTEFLNHFLIWLLAAKPSLRRVGQLGIHPKSGDTVKNGLFPAFTTLPSN</sequence>
<accession>A0AA35LT66</accession>